<dbReference type="Proteomes" id="UP000249898">
    <property type="component" value="Chromosome"/>
</dbReference>
<proteinExistence type="inferred from homology"/>
<dbReference type="OrthoDB" id="9131762at2"/>
<evidence type="ECO:0000313" key="4">
    <source>
        <dbReference type="EMBL" id="AWY01039.1"/>
    </source>
</evidence>
<comment type="similarity">
    <text evidence="2">Belongs to the YejK family.</text>
</comment>
<accession>A0A2Z4PV92</accession>
<evidence type="ECO:0000256" key="2">
    <source>
        <dbReference type="ARBA" id="ARBA00009035"/>
    </source>
</evidence>
<protein>
    <recommendedName>
        <fullName evidence="6">Nucleoid-associated protein</fullName>
    </recommendedName>
</protein>
<dbReference type="RefSeq" id="WP_112139214.1">
    <property type="nucleotide sequence ID" value="NZ_CP016181.1"/>
</dbReference>
<evidence type="ECO:0000256" key="1">
    <source>
        <dbReference type="ARBA" id="ARBA00004453"/>
    </source>
</evidence>
<name>A0A2Z4PV92_9GAMM</name>
<reference evidence="4 5" key="1">
    <citation type="submission" date="2016-06" db="EMBL/GenBank/DDBJ databases">
        <title>The sequenced genome of the ice-adhering bacterium Marinomonas primoryensis, from Antarctica.</title>
        <authorList>
            <person name="Graham L."/>
            <person name="Vance T.D.R."/>
            <person name="Davies P.L."/>
        </authorList>
    </citation>
    <scope>NUCLEOTIDE SEQUENCE [LARGE SCALE GENOMIC DNA]</scope>
    <source>
        <strain evidence="4 5">AceL</strain>
    </source>
</reference>
<keyword evidence="3" id="KW-0963">Cytoplasm</keyword>
<dbReference type="Pfam" id="PF04245">
    <property type="entry name" value="NA37"/>
    <property type="match status" value="1"/>
</dbReference>
<dbReference type="InterPro" id="IPR007358">
    <property type="entry name" value="Nucleoid_associated_NdpA"/>
</dbReference>
<dbReference type="GO" id="GO:0003727">
    <property type="term" value="F:single-stranded RNA binding"/>
    <property type="evidence" value="ECO:0007669"/>
    <property type="project" value="TreeGrafter"/>
</dbReference>
<dbReference type="EMBL" id="CP016181">
    <property type="protein sequence ID" value="AWY01039.1"/>
    <property type="molecule type" value="Genomic_DNA"/>
</dbReference>
<dbReference type="GO" id="GO:0043590">
    <property type="term" value="C:bacterial nucleoid"/>
    <property type="evidence" value="ECO:0007669"/>
    <property type="project" value="TreeGrafter"/>
</dbReference>
<organism evidence="4 5">
    <name type="scientific">Marinomonas primoryensis</name>
    <dbReference type="NCBI Taxonomy" id="178399"/>
    <lineage>
        <taxon>Bacteria</taxon>
        <taxon>Pseudomonadati</taxon>
        <taxon>Pseudomonadota</taxon>
        <taxon>Gammaproteobacteria</taxon>
        <taxon>Oceanospirillales</taxon>
        <taxon>Oceanospirillaceae</taxon>
        <taxon>Marinomonas</taxon>
    </lineage>
</organism>
<sequence>MSISNLIVHEIQKHEGERKAILIARPNENPVDGQAEALSAQVTNLFNRSGMNTGRFVNPQGSDEGAQLPTLLSKHFKDDAFVDFSGFTKDCAAEYLTYLEPVEEAEGGLLWFNHYELHDTHFLYIVMLKRKKGIGLSVDLSLSQIEQIETEKLHMSLRINLTAWQAGDEGRYISFRFGRAPKSESEYFTQFIGCDEPKVAAKETRKLVDLTSAFCQSEGLPSKQANEFKKVVSEHCKAKAQDREPLAIKDIASQVESRFSIEQANKFLEIADSDSFKMEKEIFVEKAALKKLTRLSGSSRALTLSFDSELLGESVVFDADSGTLVIKELPKSLLKQLQSMSN</sequence>
<dbReference type="PANTHER" id="PTHR38772">
    <property type="match status" value="1"/>
</dbReference>
<dbReference type="GO" id="GO:0003690">
    <property type="term" value="F:double-stranded DNA binding"/>
    <property type="evidence" value="ECO:0007669"/>
    <property type="project" value="TreeGrafter"/>
</dbReference>
<dbReference type="PANTHER" id="PTHR38772:SF1">
    <property type="entry name" value="NUCLEOID-ASSOCIATED PROTEIN YEJK"/>
    <property type="match status" value="1"/>
</dbReference>
<evidence type="ECO:0000313" key="5">
    <source>
        <dbReference type="Proteomes" id="UP000249898"/>
    </source>
</evidence>
<gene>
    <name evidence="4" type="ORF">A8139_14395</name>
</gene>
<comment type="subcellular location">
    <subcellularLocation>
        <location evidence="1">Cytoplasm</location>
        <location evidence="1">Nucleoid</location>
    </subcellularLocation>
</comment>
<dbReference type="AlphaFoldDB" id="A0A2Z4PV92"/>
<evidence type="ECO:0000256" key="3">
    <source>
        <dbReference type="ARBA" id="ARBA00022490"/>
    </source>
</evidence>
<evidence type="ECO:0008006" key="6">
    <source>
        <dbReference type="Google" id="ProtNLM"/>
    </source>
</evidence>